<protein>
    <recommendedName>
        <fullName evidence="2">LTD domain-containing protein</fullName>
    </recommendedName>
</protein>
<dbReference type="Gene3D" id="2.60.40.1260">
    <property type="entry name" value="Lamin Tail domain"/>
    <property type="match status" value="1"/>
</dbReference>
<gene>
    <name evidence="3" type="ORF">LCGC14_1996640</name>
</gene>
<dbReference type="AlphaFoldDB" id="A0A0F9F4C3"/>
<feature type="domain" description="LTD" evidence="2">
    <location>
        <begin position="281"/>
        <end position="402"/>
    </location>
</feature>
<dbReference type="Pfam" id="PF18942">
    <property type="entry name" value="DUF5689"/>
    <property type="match status" value="1"/>
</dbReference>
<comment type="caution">
    <text evidence="3">The sequence shown here is derived from an EMBL/GenBank/DDBJ whole genome shotgun (WGS) entry which is preliminary data.</text>
</comment>
<evidence type="ECO:0000259" key="2">
    <source>
        <dbReference type="PROSITE" id="PS51841"/>
    </source>
</evidence>
<evidence type="ECO:0000256" key="1">
    <source>
        <dbReference type="SAM" id="MobiDB-lite"/>
    </source>
</evidence>
<dbReference type="EMBL" id="LAZR01022617">
    <property type="protein sequence ID" value="KKL81249.1"/>
    <property type="molecule type" value="Genomic_DNA"/>
</dbReference>
<accession>A0A0F9F4C3</accession>
<proteinExistence type="predicted"/>
<dbReference type="InterPro" id="IPR043744">
    <property type="entry name" value="DUF5689"/>
</dbReference>
<dbReference type="SUPFAM" id="SSF74853">
    <property type="entry name" value="Lamin A/C globular tail domain"/>
    <property type="match status" value="1"/>
</dbReference>
<dbReference type="PROSITE" id="PS51841">
    <property type="entry name" value="LTD"/>
    <property type="match status" value="1"/>
</dbReference>
<evidence type="ECO:0000313" key="3">
    <source>
        <dbReference type="EMBL" id="KKL81249.1"/>
    </source>
</evidence>
<dbReference type="InterPro" id="IPR001322">
    <property type="entry name" value="Lamin_tail_dom"/>
</dbReference>
<name>A0A0F9F4C3_9ZZZZ</name>
<reference evidence="3" key="1">
    <citation type="journal article" date="2015" name="Nature">
        <title>Complex archaea that bridge the gap between prokaryotes and eukaryotes.</title>
        <authorList>
            <person name="Spang A."/>
            <person name="Saw J.H."/>
            <person name="Jorgensen S.L."/>
            <person name="Zaremba-Niedzwiedzka K."/>
            <person name="Martijn J."/>
            <person name="Lind A.E."/>
            <person name="van Eijk R."/>
            <person name="Schleper C."/>
            <person name="Guy L."/>
            <person name="Ettema T.J."/>
        </authorList>
    </citation>
    <scope>NUCLEOTIDE SEQUENCE</scope>
</reference>
<dbReference type="Pfam" id="PF00932">
    <property type="entry name" value="LTD"/>
    <property type="match status" value="1"/>
</dbReference>
<feature type="region of interest" description="Disordered" evidence="1">
    <location>
        <begin position="441"/>
        <end position="461"/>
    </location>
</feature>
<organism evidence="3">
    <name type="scientific">marine sediment metagenome</name>
    <dbReference type="NCBI Taxonomy" id="412755"/>
    <lineage>
        <taxon>unclassified sequences</taxon>
        <taxon>metagenomes</taxon>
        <taxon>ecological metagenomes</taxon>
    </lineage>
</organism>
<sequence>MDKAKNFTNNTKRAVIIFVIFMYTFSCTKSRNFDPPPNECSTGLVPNATFAEVKGLYVDQTFQIQEDLIIEGYVASSDEDGNFFSVLHFQDSPVGPTEGFEIEFDVRDSHLFYPVGTKIYIQLKGLFLGKSKDVFKIGGVFTSFGNVSVGRLPSTIVDKHIFVACDEIVAIVPSKIALTNIPKNLTNTLVRLDSLEVSDAEVGQAFAFEREETERTLIDCDDNELILLNSGFSEFQAELLPEGNGSITGILLRENDKYRLAIRTLGDIDFGNGRCAALVDEFTSDQIFISELADPDNNLAARFIELYNSAQKPLSLKGWSLHRYTNANTEISSSVDLSNITIGAESTLVISPNATEFEVVYGFAPDFGVGKNSPADSNGDDNIELVDPFGKVVDVFGVVGIDGTGTNHEFEDGRAVRNTNIDQGNPNYTFSEWEIYNDSGDSETIKLPQNAPQDFKPGQRD</sequence>
<dbReference type="InterPro" id="IPR036415">
    <property type="entry name" value="Lamin_tail_dom_sf"/>
</dbReference>